<dbReference type="EMBL" id="VSSQ01024003">
    <property type="protein sequence ID" value="MPM71278.1"/>
    <property type="molecule type" value="Genomic_DNA"/>
</dbReference>
<comment type="caution">
    <text evidence="2">The sequence shown here is derived from an EMBL/GenBank/DDBJ whole genome shotgun (WGS) entry which is preliminary data.</text>
</comment>
<evidence type="ECO:0000313" key="2">
    <source>
        <dbReference type="EMBL" id="MPM71278.1"/>
    </source>
</evidence>
<reference evidence="2" key="1">
    <citation type="submission" date="2019-08" db="EMBL/GenBank/DDBJ databases">
        <authorList>
            <person name="Kucharzyk K."/>
            <person name="Murdoch R.W."/>
            <person name="Higgins S."/>
            <person name="Loffler F."/>
        </authorList>
    </citation>
    <scope>NUCLEOTIDE SEQUENCE</scope>
</reference>
<sequence>MQRPVHHDVDIGRARVELDVVLIRQLIFAKLREFHFQAGLRGEIVELSLDVLGPDVIGKRHSHGVARRLRSFPSPTSRYHEGNSQCERDTHCM</sequence>
<name>A0A645C1Q9_9ZZZZ</name>
<proteinExistence type="predicted"/>
<feature type="compositionally biased region" description="Basic and acidic residues" evidence="1">
    <location>
        <begin position="78"/>
        <end position="93"/>
    </location>
</feature>
<feature type="region of interest" description="Disordered" evidence="1">
    <location>
        <begin position="72"/>
        <end position="93"/>
    </location>
</feature>
<protein>
    <submittedName>
        <fullName evidence="2">Uncharacterized protein</fullName>
    </submittedName>
</protein>
<accession>A0A645C1Q9</accession>
<evidence type="ECO:0000256" key="1">
    <source>
        <dbReference type="SAM" id="MobiDB-lite"/>
    </source>
</evidence>
<gene>
    <name evidence="2" type="ORF">SDC9_118242</name>
</gene>
<organism evidence="2">
    <name type="scientific">bioreactor metagenome</name>
    <dbReference type="NCBI Taxonomy" id="1076179"/>
    <lineage>
        <taxon>unclassified sequences</taxon>
        <taxon>metagenomes</taxon>
        <taxon>ecological metagenomes</taxon>
    </lineage>
</organism>
<dbReference type="AlphaFoldDB" id="A0A645C1Q9"/>